<dbReference type="Proteomes" id="UP000184221">
    <property type="component" value="Unassembled WGS sequence"/>
</dbReference>
<dbReference type="STRING" id="996342.SAMN05443551_0855"/>
<reference evidence="2 3" key="1">
    <citation type="submission" date="2016-11" db="EMBL/GenBank/DDBJ databases">
        <authorList>
            <person name="Jaros S."/>
            <person name="Januszkiewicz K."/>
            <person name="Wedrychowicz H."/>
        </authorList>
    </citation>
    <scope>NUCLEOTIDE SEQUENCE [LARGE SCALE GENOMIC DNA]</scope>
    <source>
        <strain evidence="2 3">DSM 29431</strain>
    </source>
</reference>
<accession>A0A1M5NDF3</accession>
<keyword evidence="3" id="KW-1185">Reference proteome</keyword>
<dbReference type="GO" id="GO:0008324">
    <property type="term" value="F:monoatomic cation transmembrane transporter activity"/>
    <property type="evidence" value="ECO:0007669"/>
    <property type="project" value="InterPro"/>
</dbReference>
<gene>
    <name evidence="2" type="ORF">SAMN05443551_0855</name>
</gene>
<dbReference type="GO" id="GO:0006813">
    <property type="term" value="P:potassium ion transport"/>
    <property type="evidence" value="ECO:0007669"/>
    <property type="project" value="InterPro"/>
</dbReference>
<dbReference type="InterPro" id="IPR003148">
    <property type="entry name" value="RCK_N"/>
</dbReference>
<dbReference type="Gene3D" id="3.30.70.1450">
    <property type="entry name" value="Regulator of K+ conductance, C-terminal domain"/>
    <property type="match status" value="1"/>
</dbReference>
<dbReference type="Gene3D" id="3.40.50.720">
    <property type="entry name" value="NAD(P)-binding Rossmann-like Domain"/>
    <property type="match status" value="1"/>
</dbReference>
<evidence type="ECO:0000313" key="3">
    <source>
        <dbReference type="Proteomes" id="UP000184221"/>
    </source>
</evidence>
<dbReference type="SUPFAM" id="SSF51735">
    <property type="entry name" value="NAD(P)-binding Rossmann-fold domains"/>
    <property type="match status" value="1"/>
</dbReference>
<dbReference type="InterPro" id="IPR050721">
    <property type="entry name" value="Trk_Ktr_HKT_K-transport"/>
</dbReference>
<name>A0A1M5NDF3_9RHOB</name>
<dbReference type="OrthoDB" id="9781411at2"/>
<feature type="domain" description="RCK N-terminal" evidence="1">
    <location>
        <begin position="3"/>
        <end position="119"/>
    </location>
</feature>
<organism evidence="2 3">
    <name type="scientific">Marivita hallyeonensis</name>
    <dbReference type="NCBI Taxonomy" id="996342"/>
    <lineage>
        <taxon>Bacteria</taxon>
        <taxon>Pseudomonadati</taxon>
        <taxon>Pseudomonadota</taxon>
        <taxon>Alphaproteobacteria</taxon>
        <taxon>Rhodobacterales</taxon>
        <taxon>Roseobacteraceae</taxon>
        <taxon>Marivita</taxon>
    </lineage>
</organism>
<dbReference type="SUPFAM" id="SSF116726">
    <property type="entry name" value="TrkA C-terminal domain-like"/>
    <property type="match status" value="1"/>
</dbReference>
<proteinExistence type="predicted"/>
<evidence type="ECO:0000259" key="1">
    <source>
        <dbReference type="PROSITE" id="PS51201"/>
    </source>
</evidence>
<evidence type="ECO:0000313" key="2">
    <source>
        <dbReference type="EMBL" id="SHG87013.1"/>
    </source>
</evidence>
<dbReference type="InterPro" id="IPR036721">
    <property type="entry name" value="RCK_C_sf"/>
</dbReference>
<dbReference type="InterPro" id="IPR036291">
    <property type="entry name" value="NAD(P)-bd_dom_sf"/>
</dbReference>
<protein>
    <submittedName>
        <fullName evidence="2">Trk system potassium uptake protein TrkA</fullName>
    </submittedName>
</protein>
<sequence length="218" mass="23688">MTKATFAVIGLSTFGSVVAKELERFGNHVIGVDIDEAKVGAHSEHLSQALIFDARDDGAMREAGIDQCEVGLVAIGSNIETSILAAINLKTVGVKKVWAKAGSKNHHRILSKLGVDRVIRAEKEVGQHVAQMLNNPLIRDYVSLGNGLHIVNFTVPESLEGKELSDLSYAEDYDLRCLGVMRGTEFIGRDGEACTLQKDDLILMLGRRSELRDFAGSL</sequence>
<dbReference type="RefSeq" id="WP_072776232.1">
    <property type="nucleotide sequence ID" value="NZ_FQXC01000001.1"/>
</dbReference>
<dbReference type="Pfam" id="PF02254">
    <property type="entry name" value="TrkA_N"/>
    <property type="match status" value="1"/>
</dbReference>
<dbReference type="AlphaFoldDB" id="A0A1M5NDF3"/>
<dbReference type="EMBL" id="FQXC01000001">
    <property type="protein sequence ID" value="SHG87013.1"/>
    <property type="molecule type" value="Genomic_DNA"/>
</dbReference>
<dbReference type="PANTHER" id="PTHR43833:SF7">
    <property type="entry name" value="KTR SYSTEM POTASSIUM UPTAKE PROTEIN C"/>
    <property type="match status" value="1"/>
</dbReference>
<dbReference type="PANTHER" id="PTHR43833">
    <property type="entry name" value="POTASSIUM CHANNEL PROTEIN 2-RELATED-RELATED"/>
    <property type="match status" value="1"/>
</dbReference>
<dbReference type="PROSITE" id="PS51201">
    <property type="entry name" value="RCK_N"/>
    <property type="match status" value="1"/>
</dbReference>